<evidence type="ECO:0000313" key="2">
    <source>
        <dbReference type="EMBL" id="MQL69466.1"/>
    </source>
</evidence>
<sequence length="56" mass="6074">MISFGYDYHWAHGNSHFDQESGRGAGSDPADSDLSRVGSEDPPDSIGVWPIQDRPG</sequence>
<dbReference type="Proteomes" id="UP000652761">
    <property type="component" value="Unassembled WGS sequence"/>
</dbReference>
<protein>
    <submittedName>
        <fullName evidence="2">Uncharacterized protein</fullName>
    </submittedName>
</protein>
<evidence type="ECO:0000313" key="3">
    <source>
        <dbReference type="Proteomes" id="UP000652761"/>
    </source>
</evidence>
<proteinExistence type="predicted"/>
<evidence type="ECO:0000256" key="1">
    <source>
        <dbReference type="SAM" id="MobiDB-lite"/>
    </source>
</evidence>
<comment type="caution">
    <text evidence="2">The sequence shown here is derived from an EMBL/GenBank/DDBJ whole genome shotgun (WGS) entry which is preliminary data.</text>
</comment>
<gene>
    <name evidence="2" type="ORF">Taro_001762</name>
</gene>
<dbReference type="AlphaFoldDB" id="A0A843TGV5"/>
<name>A0A843TGV5_COLES</name>
<dbReference type="OrthoDB" id="420606at2759"/>
<accession>A0A843TGV5</accession>
<dbReference type="EMBL" id="NMUH01000038">
    <property type="protein sequence ID" value="MQL69466.1"/>
    <property type="molecule type" value="Genomic_DNA"/>
</dbReference>
<organism evidence="2 3">
    <name type="scientific">Colocasia esculenta</name>
    <name type="common">Wild taro</name>
    <name type="synonym">Arum esculentum</name>
    <dbReference type="NCBI Taxonomy" id="4460"/>
    <lineage>
        <taxon>Eukaryota</taxon>
        <taxon>Viridiplantae</taxon>
        <taxon>Streptophyta</taxon>
        <taxon>Embryophyta</taxon>
        <taxon>Tracheophyta</taxon>
        <taxon>Spermatophyta</taxon>
        <taxon>Magnoliopsida</taxon>
        <taxon>Liliopsida</taxon>
        <taxon>Araceae</taxon>
        <taxon>Aroideae</taxon>
        <taxon>Colocasieae</taxon>
        <taxon>Colocasia</taxon>
    </lineage>
</organism>
<reference evidence="2" key="1">
    <citation type="submission" date="2017-07" db="EMBL/GenBank/DDBJ databases">
        <title>Taro Niue Genome Assembly and Annotation.</title>
        <authorList>
            <person name="Atibalentja N."/>
            <person name="Keating K."/>
            <person name="Fields C.J."/>
        </authorList>
    </citation>
    <scope>NUCLEOTIDE SEQUENCE</scope>
    <source>
        <strain evidence="2">Niue_2</strain>
        <tissue evidence="2">Leaf</tissue>
    </source>
</reference>
<keyword evidence="3" id="KW-1185">Reference proteome</keyword>
<feature type="region of interest" description="Disordered" evidence="1">
    <location>
        <begin position="15"/>
        <end position="56"/>
    </location>
</feature>